<proteinExistence type="predicted"/>
<dbReference type="PROSITE" id="PS50943">
    <property type="entry name" value="HTH_CROC1"/>
    <property type="match status" value="1"/>
</dbReference>
<dbReference type="GO" id="GO:0003677">
    <property type="term" value="F:DNA binding"/>
    <property type="evidence" value="ECO:0007669"/>
    <property type="project" value="InterPro"/>
</dbReference>
<dbReference type="Gene3D" id="1.10.260.40">
    <property type="entry name" value="lambda repressor-like DNA-binding domains"/>
    <property type="match status" value="1"/>
</dbReference>
<dbReference type="EMBL" id="JACICC010000020">
    <property type="protein sequence ID" value="MBB3811452.1"/>
    <property type="molecule type" value="Genomic_DNA"/>
</dbReference>
<keyword evidence="3" id="KW-1185">Reference proteome</keyword>
<comment type="caution">
    <text evidence="2">The sequence shown here is derived from an EMBL/GenBank/DDBJ whole genome shotgun (WGS) entry which is preliminary data.</text>
</comment>
<dbReference type="InterPro" id="IPR010982">
    <property type="entry name" value="Lambda_DNA-bd_dom_sf"/>
</dbReference>
<organism evidence="2 3">
    <name type="scientific">Pseudochelatococcus contaminans</name>
    <dbReference type="NCBI Taxonomy" id="1538103"/>
    <lineage>
        <taxon>Bacteria</taxon>
        <taxon>Pseudomonadati</taxon>
        <taxon>Pseudomonadota</taxon>
        <taxon>Alphaproteobacteria</taxon>
        <taxon>Hyphomicrobiales</taxon>
        <taxon>Chelatococcaceae</taxon>
        <taxon>Pseudochelatococcus</taxon>
    </lineage>
</organism>
<feature type="domain" description="HTH cro/C1-type" evidence="1">
    <location>
        <begin position="8"/>
        <end position="61"/>
    </location>
</feature>
<evidence type="ECO:0000313" key="3">
    <source>
        <dbReference type="Proteomes" id="UP000537592"/>
    </source>
</evidence>
<dbReference type="SUPFAM" id="SSF47413">
    <property type="entry name" value="lambda repressor-like DNA-binding domains"/>
    <property type="match status" value="1"/>
</dbReference>
<evidence type="ECO:0000313" key="2">
    <source>
        <dbReference type="EMBL" id="MBB3811452.1"/>
    </source>
</evidence>
<evidence type="ECO:0000259" key="1">
    <source>
        <dbReference type="PROSITE" id="PS50943"/>
    </source>
</evidence>
<sequence>MITPTQSKMARAALDWSIRDLARQAAVGVSTVTRFENGQGEPIPATVQAIKLALEAEGIRFTEHGVEMPALGGNDE</sequence>
<accession>A0A7W5Z797</accession>
<name>A0A7W5Z797_9HYPH</name>
<reference evidence="2 3" key="1">
    <citation type="submission" date="2020-08" db="EMBL/GenBank/DDBJ databases">
        <title>Genomic Encyclopedia of Type Strains, Phase IV (KMG-IV): sequencing the most valuable type-strain genomes for metagenomic binning, comparative biology and taxonomic classification.</title>
        <authorList>
            <person name="Goeker M."/>
        </authorList>
    </citation>
    <scope>NUCLEOTIDE SEQUENCE [LARGE SCALE GENOMIC DNA]</scope>
    <source>
        <strain evidence="2 3">DSM 28760</strain>
    </source>
</reference>
<dbReference type="InterPro" id="IPR001387">
    <property type="entry name" value="Cro/C1-type_HTH"/>
</dbReference>
<dbReference type="Proteomes" id="UP000537592">
    <property type="component" value="Unassembled WGS sequence"/>
</dbReference>
<protein>
    <submittedName>
        <fullName evidence="2">Transcriptional regulator with XRE-family HTH domain</fullName>
    </submittedName>
</protein>
<dbReference type="Pfam" id="PF01381">
    <property type="entry name" value="HTH_3"/>
    <property type="match status" value="1"/>
</dbReference>
<dbReference type="AlphaFoldDB" id="A0A7W5Z797"/>
<gene>
    <name evidence="2" type="ORF">FHS81_003567</name>
</gene>
<dbReference type="CDD" id="cd00093">
    <property type="entry name" value="HTH_XRE"/>
    <property type="match status" value="1"/>
</dbReference>